<evidence type="ECO:0000256" key="1">
    <source>
        <dbReference type="ARBA" id="ARBA00004924"/>
    </source>
</evidence>
<protein>
    <recommendedName>
        <fullName evidence="3">N-acetyltransferase domain-containing protein</fullName>
    </recommendedName>
</protein>
<proteinExistence type="predicted"/>
<evidence type="ECO:0000259" key="3">
    <source>
        <dbReference type="PROSITE" id="PS51186"/>
    </source>
</evidence>
<keyword evidence="5" id="KW-1185">Reference proteome</keyword>
<dbReference type="SUPFAM" id="SSF55729">
    <property type="entry name" value="Acyl-CoA N-acyltransferases (Nat)"/>
    <property type="match status" value="1"/>
</dbReference>
<dbReference type="PANTHER" id="PTHR31438:SF1">
    <property type="entry name" value="LYSINE N-ACYLTRANSFERASE C17G9.06C-RELATED"/>
    <property type="match status" value="1"/>
</dbReference>
<dbReference type="InterPro" id="IPR016181">
    <property type="entry name" value="Acyl_CoA_acyltransferase"/>
</dbReference>
<evidence type="ECO:0000313" key="4">
    <source>
        <dbReference type="EMBL" id="GAA5502601.1"/>
    </source>
</evidence>
<dbReference type="RefSeq" id="WP_353542568.1">
    <property type="nucleotide sequence ID" value="NZ_BAABRN010000026.1"/>
</dbReference>
<reference evidence="4 5" key="1">
    <citation type="submission" date="2024-02" db="EMBL/GenBank/DDBJ databases">
        <title>Deinococcus xinjiangensis NBRC 107630.</title>
        <authorList>
            <person name="Ichikawa N."/>
            <person name="Katano-Makiyama Y."/>
            <person name="Hidaka K."/>
        </authorList>
    </citation>
    <scope>NUCLEOTIDE SEQUENCE [LARGE SCALE GENOMIC DNA]</scope>
    <source>
        <strain evidence="4 5">NBRC 107630</strain>
    </source>
</reference>
<gene>
    <name evidence="4" type="ORF">Dxin01_02345</name>
</gene>
<sequence length="168" mass="18775">MASPPITFEPLKPLHAPLLHGWLQEAHVREFWDDGDRTLEQVLAHYFEPDWDAVPFLIVLGGLPIGYIQTYPVDAESEFAVWRGSSGETWGIDLFIGERAWLGRGLAGPIIQAFLGLLRALHPALRRVLIDPETRNTRARHVYAKAGFVPLTTVEVEGKELGLMGLDI</sequence>
<dbReference type="InterPro" id="IPR000182">
    <property type="entry name" value="GNAT_dom"/>
</dbReference>
<dbReference type="SMART" id="SM01006">
    <property type="entry name" value="AlcB"/>
    <property type="match status" value="1"/>
</dbReference>
<name>A0ABP9VCZ0_9DEIO</name>
<dbReference type="PROSITE" id="PS51186">
    <property type="entry name" value="GNAT"/>
    <property type="match status" value="1"/>
</dbReference>
<dbReference type="PANTHER" id="PTHR31438">
    <property type="entry name" value="LYSINE N-ACYLTRANSFERASE C17G9.06C-RELATED"/>
    <property type="match status" value="1"/>
</dbReference>
<dbReference type="Gene3D" id="3.40.630.30">
    <property type="match status" value="1"/>
</dbReference>
<comment type="pathway">
    <text evidence="1">Siderophore biosynthesis.</text>
</comment>
<organism evidence="4 5">
    <name type="scientific">Deinococcus xinjiangensis</name>
    <dbReference type="NCBI Taxonomy" id="457454"/>
    <lineage>
        <taxon>Bacteria</taxon>
        <taxon>Thermotogati</taxon>
        <taxon>Deinococcota</taxon>
        <taxon>Deinococci</taxon>
        <taxon>Deinococcales</taxon>
        <taxon>Deinococcaceae</taxon>
        <taxon>Deinococcus</taxon>
    </lineage>
</organism>
<dbReference type="InterPro" id="IPR019432">
    <property type="entry name" value="Acyltransferase_MbtK/IucB-like"/>
</dbReference>
<dbReference type="Pfam" id="PF13523">
    <property type="entry name" value="Acetyltransf_8"/>
    <property type="match status" value="1"/>
</dbReference>
<evidence type="ECO:0000313" key="5">
    <source>
        <dbReference type="Proteomes" id="UP001458946"/>
    </source>
</evidence>
<feature type="domain" description="N-acetyltransferase" evidence="3">
    <location>
        <begin position="6"/>
        <end position="168"/>
    </location>
</feature>
<comment type="caution">
    <text evidence="4">The sequence shown here is derived from an EMBL/GenBank/DDBJ whole genome shotgun (WGS) entry which is preliminary data.</text>
</comment>
<dbReference type="EMBL" id="BAABRN010000026">
    <property type="protein sequence ID" value="GAA5502601.1"/>
    <property type="molecule type" value="Genomic_DNA"/>
</dbReference>
<dbReference type="Proteomes" id="UP001458946">
    <property type="component" value="Unassembled WGS sequence"/>
</dbReference>
<accession>A0ABP9VCZ0</accession>
<keyword evidence="2" id="KW-0046">Antibiotic resistance</keyword>
<evidence type="ECO:0000256" key="2">
    <source>
        <dbReference type="ARBA" id="ARBA00023251"/>
    </source>
</evidence>